<keyword evidence="2" id="KW-1185">Reference proteome</keyword>
<name>A0A9Q1FA52_SYNKA</name>
<accession>A0A9Q1FA52</accession>
<evidence type="ECO:0000313" key="2">
    <source>
        <dbReference type="Proteomes" id="UP001152622"/>
    </source>
</evidence>
<dbReference type="Proteomes" id="UP001152622">
    <property type="component" value="Chromosome 7"/>
</dbReference>
<evidence type="ECO:0000313" key="1">
    <source>
        <dbReference type="EMBL" id="KAJ8354264.1"/>
    </source>
</evidence>
<proteinExistence type="predicted"/>
<gene>
    <name evidence="1" type="ORF">SKAU_G00218310</name>
</gene>
<reference evidence="1" key="1">
    <citation type="journal article" date="2023" name="Science">
        <title>Genome structures resolve the early diversification of teleost fishes.</title>
        <authorList>
            <person name="Parey E."/>
            <person name="Louis A."/>
            <person name="Montfort J."/>
            <person name="Bouchez O."/>
            <person name="Roques C."/>
            <person name="Iampietro C."/>
            <person name="Lluch J."/>
            <person name="Castinel A."/>
            <person name="Donnadieu C."/>
            <person name="Desvignes T."/>
            <person name="Floi Bucao C."/>
            <person name="Jouanno E."/>
            <person name="Wen M."/>
            <person name="Mejri S."/>
            <person name="Dirks R."/>
            <person name="Jansen H."/>
            <person name="Henkel C."/>
            <person name="Chen W.J."/>
            <person name="Zahm M."/>
            <person name="Cabau C."/>
            <person name="Klopp C."/>
            <person name="Thompson A.W."/>
            <person name="Robinson-Rechavi M."/>
            <person name="Braasch I."/>
            <person name="Lecointre G."/>
            <person name="Bobe J."/>
            <person name="Postlethwait J.H."/>
            <person name="Berthelot C."/>
            <person name="Roest Crollius H."/>
            <person name="Guiguen Y."/>
        </authorList>
    </citation>
    <scope>NUCLEOTIDE SEQUENCE</scope>
    <source>
        <strain evidence="1">WJC10195</strain>
    </source>
</reference>
<dbReference type="EMBL" id="JAINUF010000007">
    <property type="protein sequence ID" value="KAJ8354264.1"/>
    <property type="molecule type" value="Genomic_DNA"/>
</dbReference>
<dbReference type="AlphaFoldDB" id="A0A9Q1FA52"/>
<sequence>MRRWGHISVPVRVPMRHAGVSDHSRQAFITRRLSPERGRRGRPVAATVCLYGPHRAETLEPTWRPGTDLPFSCRKRLRSASVLNPSFTPAALRFASRGGLYRSRANRTQRLMTLASPPEDGSAGRRAAISAAARDGAYCKH</sequence>
<comment type="caution">
    <text evidence="1">The sequence shown here is derived from an EMBL/GenBank/DDBJ whole genome shotgun (WGS) entry which is preliminary data.</text>
</comment>
<protein>
    <submittedName>
        <fullName evidence="1">Uncharacterized protein</fullName>
    </submittedName>
</protein>
<organism evidence="1 2">
    <name type="scientific">Synaphobranchus kaupii</name>
    <name type="common">Kaup's arrowtooth eel</name>
    <dbReference type="NCBI Taxonomy" id="118154"/>
    <lineage>
        <taxon>Eukaryota</taxon>
        <taxon>Metazoa</taxon>
        <taxon>Chordata</taxon>
        <taxon>Craniata</taxon>
        <taxon>Vertebrata</taxon>
        <taxon>Euteleostomi</taxon>
        <taxon>Actinopterygii</taxon>
        <taxon>Neopterygii</taxon>
        <taxon>Teleostei</taxon>
        <taxon>Anguilliformes</taxon>
        <taxon>Synaphobranchidae</taxon>
        <taxon>Synaphobranchus</taxon>
    </lineage>
</organism>